<evidence type="ECO:0000313" key="2">
    <source>
        <dbReference type="EMBL" id="KAG6974603.1"/>
    </source>
</evidence>
<organism evidence="2 3">
    <name type="scientific">Phytophthora aleatoria</name>
    <dbReference type="NCBI Taxonomy" id="2496075"/>
    <lineage>
        <taxon>Eukaryota</taxon>
        <taxon>Sar</taxon>
        <taxon>Stramenopiles</taxon>
        <taxon>Oomycota</taxon>
        <taxon>Peronosporomycetes</taxon>
        <taxon>Peronosporales</taxon>
        <taxon>Peronosporaceae</taxon>
        <taxon>Phytophthora</taxon>
    </lineage>
</organism>
<dbReference type="PANTHER" id="PTHR20883">
    <property type="entry name" value="PHYTANOYL-COA DIOXYGENASE DOMAIN CONTAINING 1"/>
    <property type="match status" value="1"/>
</dbReference>
<evidence type="ECO:0008006" key="4">
    <source>
        <dbReference type="Google" id="ProtNLM"/>
    </source>
</evidence>
<dbReference type="Proteomes" id="UP000709295">
    <property type="component" value="Unassembled WGS sequence"/>
</dbReference>
<dbReference type="InterPro" id="IPR008775">
    <property type="entry name" value="Phytyl_CoA_dOase-like"/>
</dbReference>
<gene>
    <name evidence="2" type="ORF">JG688_00002980</name>
</gene>
<dbReference type="PANTHER" id="PTHR20883:SF51">
    <property type="entry name" value="PHYTANOYL-COA HYDROXYLASE"/>
    <property type="match status" value="1"/>
</dbReference>
<dbReference type="EMBL" id="JAENGY010000085">
    <property type="protein sequence ID" value="KAG6974603.1"/>
    <property type="molecule type" value="Genomic_DNA"/>
</dbReference>
<reference evidence="2" key="1">
    <citation type="submission" date="2021-01" db="EMBL/GenBank/DDBJ databases">
        <title>Phytophthora aleatoria, a newly-described species from Pinus radiata is distinct from Phytophthora cactorum isolates based on comparative genomics.</title>
        <authorList>
            <person name="Mcdougal R."/>
            <person name="Panda P."/>
            <person name="Williams N."/>
            <person name="Studholme D.J."/>
        </authorList>
    </citation>
    <scope>NUCLEOTIDE SEQUENCE</scope>
    <source>
        <strain evidence="2">NZFS 4037</strain>
    </source>
</reference>
<dbReference type="AlphaFoldDB" id="A0A8J5MIH0"/>
<proteinExistence type="predicted"/>
<name>A0A8J5MIH0_9STRA</name>
<accession>A0A8J5MIH0</accession>
<keyword evidence="3" id="KW-1185">Reference proteome</keyword>
<comment type="caution">
    <text evidence="2">The sequence shown here is derived from an EMBL/GenBank/DDBJ whole genome shotgun (WGS) entry which is preliminary data.</text>
</comment>
<protein>
    <recommendedName>
        <fullName evidence="4">Phytanoyl-CoA dioxygenase</fullName>
    </recommendedName>
</protein>
<comment type="cofactor">
    <cofactor evidence="1">
        <name>Fe cation</name>
        <dbReference type="ChEBI" id="CHEBI:24875"/>
    </cofactor>
</comment>
<dbReference type="Pfam" id="PF05721">
    <property type="entry name" value="PhyH"/>
    <property type="match status" value="1"/>
</dbReference>
<evidence type="ECO:0000256" key="1">
    <source>
        <dbReference type="ARBA" id="ARBA00001962"/>
    </source>
</evidence>
<evidence type="ECO:0000313" key="3">
    <source>
        <dbReference type="Proteomes" id="UP000709295"/>
    </source>
</evidence>
<sequence length="563" mass="60716">MATVQALLTMLQDRGKSTPASVRQVLLDLASCCRCEDAKASILTDGLGPLLALASDDQELPRGETLEVLLELLALIVLNNPEAKTKVARGGALELAVRCLHELSAGAGGGRRRAKILKRGLELVDLLSHTAESKEQERQTIVIKQILVMMIRTDDDVSVLVTHAASGYSFRALVERGASSGPLMLSLCSVERPYEKLKVALNGQVSWALAAAKFAAFLVEFEAAEEKQGGEFLVHFKAVAHQKKVNRSQSSGWYLGAASSGLIGDAGKGEDSLFHLAVVSKRAAFALDATRSLMANSKHKSLLSESQRQSFMQNGYLQIRGAVPLPLANAALRRVNHDLGIPGNMIDGGVEGAIKLAGNTSNIDVILDLYYLSDVSKYVEALVGVDQVVPPQGAQIALRFPQLGEPREPLGTEWHTDGMRQGRLHPFTLLAGIALSNVPEPLCGNLTVFPGSHVSLQSRLTADGKLHGHDDECYKANSVWGDGTLPDLGTPVQLLASRGDLVLAHPNLAHRGGLNFSPDIRYQVYFRIKHKQLDELQEQCSTDLWTDLQGLGLDDKSSISQDA</sequence>